<dbReference type="EMBL" id="FJ719113">
    <property type="protein sequence ID" value="ACX83622.1"/>
    <property type="molecule type" value="Genomic_DNA"/>
</dbReference>
<organism evidence="2">
    <name type="scientific">uncultured soil bacterium V167</name>
    <dbReference type="NCBI Taxonomy" id="684592"/>
    <lineage>
        <taxon>Bacteria</taxon>
        <taxon>environmental samples</taxon>
    </lineage>
</organism>
<dbReference type="InterPro" id="IPR037401">
    <property type="entry name" value="SnoaL-like"/>
</dbReference>
<accession>D3U1V2</accession>
<reference evidence="2" key="1">
    <citation type="journal article" date="2009" name="Angew. Chem. Int. Ed. Engl.">
        <title>An environmental DNA-derived type II polyketide biosynthetic pathway encodes the biosynthesis of the pentacyclic polyketide erdacin.</title>
        <authorList>
            <person name="King R.W."/>
            <person name="Bauer J.D."/>
            <person name="Brady S.F."/>
        </authorList>
    </citation>
    <scope>NUCLEOTIDE SEQUENCE</scope>
</reference>
<dbReference type="Pfam" id="PF13577">
    <property type="entry name" value="SnoaL_4"/>
    <property type="match status" value="1"/>
</dbReference>
<feature type="domain" description="SnoaL-like" evidence="1">
    <location>
        <begin position="22"/>
        <end position="142"/>
    </location>
</feature>
<name>D3U1V2_9BACT</name>
<evidence type="ECO:0000313" key="2">
    <source>
        <dbReference type="EMBL" id="ACX83622.1"/>
    </source>
</evidence>
<proteinExistence type="predicted"/>
<dbReference type="AlphaFoldDB" id="D3U1V2"/>
<dbReference type="SUPFAM" id="SSF54427">
    <property type="entry name" value="NTF2-like"/>
    <property type="match status" value="1"/>
</dbReference>
<evidence type="ECO:0000259" key="1">
    <source>
        <dbReference type="Pfam" id="PF13577"/>
    </source>
</evidence>
<protein>
    <submittedName>
        <fullName evidence="2">ActVI-A like</fullName>
    </submittedName>
</protein>
<sequence>MMTAETATPVPTGVRTGLYALVQHFYARQMQALDDGRFEEYAATFTEDGTFQHTPGTEPARTRPGIVAELNRFHEKFADDPVRRRHYFNQLVLDPQPDGSYRSTVYALIVRIRPGERPEVWPSCVVHDVLVVDGDEVATRSRTVSYDHLPDAV</sequence>
<dbReference type="InterPro" id="IPR032710">
    <property type="entry name" value="NTF2-like_dom_sf"/>
</dbReference>
<dbReference type="Gene3D" id="3.10.450.50">
    <property type="match status" value="1"/>
</dbReference>